<name>A0A0M0JXX7_9EUKA</name>
<evidence type="ECO:0000313" key="2">
    <source>
        <dbReference type="EMBL" id="KOO31162.1"/>
    </source>
</evidence>
<feature type="region of interest" description="Disordered" evidence="1">
    <location>
        <begin position="303"/>
        <end position="345"/>
    </location>
</feature>
<feature type="region of interest" description="Disordered" evidence="1">
    <location>
        <begin position="38"/>
        <end position="146"/>
    </location>
</feature>
<keyword evidence="3" id="KW-1185">Reference proteome</keyword>
<dbReference type="InterPro" id="IPR038506">
    <property type="entry name" value="GLE1-like_sf"/>
</dbReference>
<dbReference type="GO" id="GO:0005643">
    <property type="term" value="C:nuclear pore"/>
    <property type="evidence" value="ECO:0007669"/>
    <property type="project" value="InterPro"/>
</dbReference>
<comment type="caution">
    <text evidence="2">The sequence shown here is derived from an EMBL/GenBank/DDBJ whole genome shotgun (WGS) entry which is preliminary data.</text>
</comment>
<evidence type="ECO:0000313" key="3">
    <source>
        <dbReference type="Proteomes" id="UP000037460"/>
    </source>
</evidence>
<feature type="compositionally biased region" description="Basic and acidic residues" evidence="1">
    <location>
        <begin position="38"/>
        <end position="105"/>
    </location>
</feature>
<dbReference type="Gene3D" id="1.25.40.510">
    <property type="entry name" value="GLE1-like"/>
    <property type="match status" value="1"/>
</dbReference>
<sequence length="518" mass="55354">MENFYESVYRETSAACAAGRGVGEKLKEALSILQEEQKVRDAARTKEEQEARKAREKEEALRAAQEKELMAAQEKARQEAVQKAREEAEARKAADEQAKAAEAAKKAPAAVSAPVQGPAPAPGPARSGALAAPAPAAPGASSGQTSEAGLLAEWEGSKGIAQQDEMNSKNAKQPQSLKDTCKAAKMLVGQVVCVHFTVWERAELVLRELASASQTGPEGERAVCATIAQASCCYCVPYYPENPGNTDEFKKRLGYKQGETKKDFYARMAGYVTLYAALLQQSSIAQFPPQSAGNANFDWGRAAKMPPLSAPSRERHAHASMPPHKTVDYSKWDNLDDSDDEDKPKADHVAEYTAATIAQRKQEEEEKRRQDAEKAGLDAAITAAAMASSMGNTEALDEMMAQTQAAAPLAPEMEKIIRSLPAAAQIAARASAATMVAAGPMAGGGKEPTLAELLKVQKITVDAEDPGLEDVREFFETADEAAAVEAAAERAAAITVAQMRERDVRSRPPARADVVEIG</sequence>
<dbReference type="OrthoDB" id="420884at2759"/>
<dbReference type="EMBL" id="JWZX01002073">
    <property type="protein sequence ID" value="KOO31162.1"/>
    <property type="molecule type" value="Genomic_DNA"/>
</dbReference>
<accession>A0A0M0JXX7</accession>
<dbReference type="InterPro" id="IPR012476">
    <property type="entry name" value="GLE1"/>
</dbReference>
<dbReference type="Pfam" id="PF07817">
    <property type="entry name" value="GLE1"/>
    <property type="match status" value="1"/>
</dbReference>
<protein>
    <submittedName>
        <fullName evidence="2">Uncharacterized protein</fullName>
    </submittedName>
</protein>
<feature type="compositionally biased region" description="Low complexity" evidence="1">
    <location>
        <begin position="106"/>
        <end position="116"/>
    </location>
</feature>
<reference evidence="3" key="1">
    <citation type="journal article" date="2015" name="PLoS Genet.">
        <title>Genome Sequence and Transcriptome Analyses of Chrysochromulina tobin: Metabolic Tools for Enhanced Algal Fitness in the Prominent Order Prymnesiales (Haptophyceae).</title>
        <authorList>
            <person name="Hovde B.T."/>
            <person name="Deodato C.R."/>
            <person name="Hunsperger H.M."/>
            <person name="Ryken S.A."/>
            <person name="Yost W."/>
            <person name="Jha R.K."/>
            <person name="Patterson J."/>
            <person name="Monnat R.J. Jr."/>
            <person name="Barlow S.B."/>
            <person name="Starkenburg S.R."/>
            <person name="Cattolico R.A."/>
        </authorList>
    </citation>
    <scope>NUCLEOTIDE SEQUENCE</scope>
    <source>
        <strain evidence="3">CCMP291</strain>
    </source>
</reference>
<gene>
    <name evidence="2" type="ORF">Ctob_013590</name>
</gene>
<organism evidence="2 3">
    <name type="scientific">Chrysochromulina tobinii</name>
    <dbReference type="NCBI Taxonomy" id="1460289"/>
    <lineage>
        <taxon>Eukaryota</taxon>
        <taxon>Haptista</taxon>
        <taxon>Haptophyta</taxon>
        <taxon>Prymnesiophyceae</taxon>
        <taxon>Prymnesiales</taxon>
        <taxon>Chrysochromulinaceae</taxon>
        <taxon>Chrysochromulina</taxon>
    </lineage>
</organism>
<dbReference type="GO" id="GO:0016973">
    <property type="term" value="P:poly(A)+ mRNA export from nucleus"/>
    <property type="evidence" value="ECO:0007669"/>
    <property type="project" value="InterPro"/>
</dbReference>
<dbReference type="AlphaFoldDB" id="A0A0M0JXX7"/>
<feature type="compositionally biased region" description="Low complexity" evidence="1">
    <location>
        <begin position="124"/>
        <end position="143"/>
    </location>
</feature>
<proteinExistence type="predicted"/>
<dbReference type="Proteomes" id="UP000037460">
    <property type="component" value="Unassembled WGS sequence"/>
</dbReference>
<evidence type="ECO:0000256" key="1">
    <source>
        <dbReference type="SAM" id="MobiDB-lite"/>
    </source>
</evidence>
<feature type="compositionally biased region" description="Basic and acidic residues" evidence="1">
    <location>
        <begin position="325"/>
        <end position="334"/>
    </location>
</feature>